<keyword evidence="6" id="KW-0812">Transmembrane</keyword>
<evidence type="ECO:0000256" key="5">
    <source>
        <dbReference type="ARBA" id="ARBA00023180"/>
    </source>
</evidence>
<organism evidence="8 9">
    <name type="scientific">Cardamine amara subsp. amara</name>
    <dbReference type="NCBI Taxonomy" id="228776"/>
    <lineage>
        <taxon>Eukaryota</taxon>
        <taxon>Viridiplantae</taxon>
        <taxon>Streptophyta</taxon>
        <taxon>Embryophyta</taxon>
        <taxon>Tracheophyta</taxon>
        <taxon>Spermatophyta</taxon>
        <taxon>Magnoliopsida</taxon>
        <taxon>eudicotyledons</taxon>
        <taxon>Gunneridae</taxon>
        <taxon>Pentapetalae</taxon>
        <taxon>rosids</taxon>
        <taxon>malvids</taxon>
        <taxon>Brassicales</taxon>
        <taxon>Brassicaceae</taxon>
        <taxon>Cardamineae</taxon>
        <taxon>Cardamine</taxon>
    </lineage>
</organism>
<dbReference type="GO" id="GO:0005773">
    <property type="term" value="C:vacuole"/>
    <property type="evidence" value="ECO:0007669"/>
    <property type="project" value="UniProtKB-SubCell"/>
</dbReference>
<dbReference type="PANTHER" id="PTHR10426">
    <property type="entry name" value="STRICTOSIDINE SYNTHASE-RELATED"/>
    <property type="match status" value="1"/>
</dbReference>
<dbReference type="AlphaFoldDB" id="A0ABD0ZA35"/>
<dbReference type="FunFam" id="2.120.10.30:FF:000032">
    <property type="entry name" value="Protein STRICTOSIDINE SYNTHASE-LIKE 13"/>
    <property type="match status" value="1"/>
</dbReference>
<dbReference type="Gene3D" id="2.120.10.30">
    <property type="entry name" value="TolB, C-terminal domain"/>
    <property type="match status" value="1"/>
</dbReference>
<reference evidence="8 9" key="1">
    <citation type="submission" date="2024-04" db="EMBL/GenBank/DDBJ databases">
        <title>Genome assembly C_amara_ONT_v2.</title>
        <authorList>
            <person name="Yant L."/>
            <person name="Moore C."/>
            <person name="Slenker M."/>
        </authorList>
    </citation>
    <scope>NUCLEOTIDE SEQUENCE [LARGE SCALE GENOMIC DNA]</scope>
    <source>
        <tissue evidence="8">Leaf</tissue>
    </source>
</reference>
<dbReference type="InterPro" id="IPR018119">
    <property type="entry name" value="Strictosidine_synth_cons-reg"/>
</dbReference>
<proteinExistence type="inferred from homology"/>
<dbReference type="SUPFAM" id="SSF63829">
    <property type="entry name" value="Calcium-dependent phosphotriesterase"/>
    <property type="match status" value="1"/>
</dbReference>
<dbReference type="PANTHER" id="PTHR10426:SF90">
    <property type="entry name" value="PROTEIN STRICTOSIDINE SYNTHASE-LIKE 9"/>
    <property type="match status" value="1"/>
</dbReference>
<keyword evidence="5" id="KW-0325">Glycoprotein</keyword>
<feature type="domain" description="Strictosidine synthase conserved region" evidence="7">
    <location>
        <begin position="158"/>
        <end position="245"/>
    </location>
</feature>
<dbReference type="Pfam" id="PF03088">
    <property type="entry name" value="Str_synth"/>
    <property type="match status" value="1"/>
</dbReference>
<dbReference type="EMBL" id="JBANAX010000851">
    <property type="protein sequence ID" value="KAL1191542.1"/>
    <property type="molecule type" value="Genomic_DNA"/>
</dbReference>
<keyword evidence="3" id="KW-0926">Vacuole</keyword>
<dbReference type="InterPro" id="IPR011042">
    <property type="entry name" value="6-blade_b-propeller_TolB-like"/>
</dbReference>
<comment type="similarity">
    <text evidence="2">Belongs to the strictosidine synthase family.</text>
</comment>
<evidence type="ECO:0000256" key="2">
    <source>
        <dbReference type="ARBA" id="ARBA00009191"/>
    </source>
</evidence>
<evidence type="ECO:0000313" key="9">
    <source>
        <dbReference type="Proteomes" id="UP001558713"/>
    </source>
</evidence>
<feature type="transmembrane region" description="Helical" evidence="6">
    <location>
        <begin position="7"/>
        <end position="28"/>
    </location>
</feature>
<evidence type="ECO:0000256" key="6">
    <source>
        <dbReference type="SAM" id="Phobius"/>
    </source>
</evidence>
<protein>
    <submittedName>
        <fullName evidence="8">Protein STRICTOSIDINE SYNTHASE-LIKE 9</fullName>
    </submittedName>
</protein>
<dbReference type="Proteomes" id="UP001558713">
    <property type="component" value="Unassembled WGS sequence"/>
</dbReference>
<evidence type="ECO:0000256" key="1">
    <source>
        <dbReference type="ARBA" id="ARBA00004116"/>
    </source>
</evidence>
<evidence type="ECO:0000256" key="3">
    <source>
        <dbReference type="ARBA" id="ARBA00022554"/>
    </source>
</evidence>
<keyword evidence="9" id="KW-1185">Reference proteome</keyword>
<keyword evidence="6" id="KW-1133">Transmembrane helix</keyword>
<evidence type="ECO:0000259" key="7">
    <source>
        <dbReference type="Pfam" id="PF03088"/>
    </source>
</evidence>
<keyword evidence="6" id="KW-0472">Membrane</keyword>
<comment type="caution">
    <text evidence="8">The sequence shown here is derived from an EMBL/GenBank/DDBJ whole genome shotgun (WGS) entry which is preliminary data.</text>
</comment>
<comment type="subcellular location">
    <subcellularLocation>
        <location evidence="1">Vacuole</location>
    </subcellularLocation>
</comment>
<dbReference type="Pfam" id="PF20067">
    <property type="entry name" value="SSL_N"/>
    <property type="match status" value="1"/>
</dbReference>
<name>A0ABD0ZA35_CARAN</name>
<sequence length="370" mass="41482">MPISQKVPTWFAVPVVFAVLSVISYQTLVVTDNLKGTKNILAMAKTIPIPVDGPESIEFDPQGEGPYAAVVDGRILKWRGDDLGWVEFAHTSPHRGNCSKHQVVPTCGRPLGLTFEKKTGDLYICDGYLGVMRVGPEGGLAELVVNEAEGRKVMFANQGDMDEEEDVFYFNDSSDKYHFRDVFFAVVNGERTGRVIRYDKKTKEAKVVMDNLRCNNGLALNKDRSFLLSCESPTGLVHRYWIKGPKAGTRDIFAKVPGYPDNIRLTPTGDFWIGLHNTKNNLWRLVEKFKLGKLVEKTVKLEVLAAFMNGFKPHGIAVKISGETGEVLEILEDKEGKKMKFVSEAYERADGKLWFGSVFWPAVWVLDRSK</sequence>
<evidence type="ECO:0000313" key="8">
    <source>
        <dbReference type="EMBL" id="KAL1191542.1"/>
    </source>
</evidence>
<gene>
    <name evidence="8" type="ORF">V5N11_002363</name>
</gene>
<evidence type="ECO:0000256" key="4">
    <source>
        <dbReference type="ARBA" id="ARBA00022729"/>
    </source>
</evidence>
<keyword evidence="4" id="KW-0732">Signal</keyword>
<accession>A0ABD0ZA35</accession>